<evidence type="ECO:0000313" key="3">
    <source>
        <dbReference type="Proteomes" id="UP000814243"/>
    </source>
</evidence>
<proteinExistence type="predicted"/>
<dbReference type="Proteomes" id="UP000814243">
    <property type="component" value="Unassembled WGS sequence"/>
</dbReference>
<reference evidence="2" key="1">
    <citation type="journal article" date="2021" name="G3 (Bethesda)">
        <title>Genome and transcriptome analysis of the beet armyworm Spodoptera exigua reveals targets for pest control. .</title>
        <authorList>
            <person name="Simon S."/>
            <person name="Breeschoten T."/>
            <person name="Jansen H.J."/>
            <person name="Dirks R.P."/>
            <person name="Schranz M.E."/>
            <person name="Ros V.I.D."/>
        </authorList>
    </citation>
    <scope>NUCLEOTIDE SEQUENCE</scope>
    <source>
        <strain evidence="2">TB_SE_WUR_2020</strain>
    </source>
</reference>
<keyword evidence="1" id="KW-0812">Transmembrane</keyword>
<dbReference type="EMBL" id="JACEFF010000559">
    <property type="protein sequence ID" value="KAH9635392.1"/>
    <property type="molecule type" value="Genomic_DNA"/>
</dbReference>
<name>A0A922MFT4_SPOEX</name>
<feature type="transmembrane region" description="Helical" evidence="1">
    <location>
        <begin position="171"/>
        <end position="194"/>
    </location>
</feature>
<keyword evidence="1" id="KW-1133">Transmembrane helix</keyword>
<gene>
    <name evidence="2" type="ORF">HF086_017641</name>
</gene>
<keyword evidence="1" id="KW-0472">Membrane</keyword>
<accession>A0A922MFT4</accession>
<evidence type="ECO:0000313" key="2">
    <source>
        <dbReference type="EMBL" id="KAH9635392.1"/>
    </source>
</evidence>
<feature type="transmembrane region" description="Helical" evidence="1">
    <location>
        <begin position="119"/>
        <end position="136"/>
    </location>
</feature>
<dbReference type="AlphaFoldDB" id="A0A922MFT4"/>
<evidence type="ECO:0000256" key="1">
    <source>
        <dbReference type="SAM" id="Phobius"/>
    </source>
</evidence>
<protein>
    <submittedName>
        <fullName evidence="2">Uncharacterized protein</fullName>
    </submittedName>
</protein>
<sequence length="239" mass="26082">MTVCQGSLIMLGSYCPKTQHKLGTTAMLAFAISKSSCMTAALVLGATHGALYKDYENATNILPGAVGANNNVGVHRPLDQKDHGALPYSRLLAILLNRNHDSVYTVNFLMNWPASKPRVPIAALIATVVTFVYGQTTFCEDVYFAVGEYPSVFMRLVFAGGAGPWGSNEAMAGWLLLGVTMLPIVIFVLIYGMFKCRVRLDGKQLNQLRLIGEKTLLLINTALDLTSKIKRNLNNELLI</sequence>
<comment type="caution">
    <text evidence="2">The sequence shown here is derived from an EMBL/GenBank/DDBJ whole genome shotgun (WGS) entry which is preliminary data.</text>
</comment>
<organism evidence="2 3">
    <name type="scientific">Spodoptera exigua</name>
    <name type="common">Beet armyworm</name>
    <name type="synonym">Noctua fulgens</name>
    <dbReference type="NCBI Taxonomy" id="7107"/>
    <lineage>
        <taxon>Eukaryota</taxon>
        <taxon>Metazoa</taxon>
        <taxon>Ecdysozoa</taxon>
        <taxon>Arthropoda</taxon>
        <taxon>Hexapoda</taxon>
        <taxon>Insecta</taxon>
        <taxon>Pterygota</taxon>
        <taxon>Neoptera</taxon>
        <taxon>Endopterygota</taxon>
        <taxon>Lepidoptera</taxon>
        <taxon>Glossata</taxon>
        <taxon>Ditrysia</taxon>
        <taxon>Noctuoidea</taxon>
        <taxon>Noctuidae</taxon>
        <taxon>Amphipyrinae</taxon>
        <taxon>Spodoptera</taxon>
    </lineage>
</organism>